<reference evidence="8" key="1">
    <citation type="submission" date="2017-01" db="EMBL/GenBank/DDBJ databases">
        <title>Gardnerella vaginalis bacteremia associated with severe acute encephalopathy in a young female patient: Case Report and characterization of the isolate.</title>
        <authorList>
            <person name="Tankovic J."/>
            <person name="Timinskas A."/>
            <person name="Zilnyte M."/>
            <person name="Janulaitiene M."/>
            <person name="Zvirbliene A."/>
            <person name="Pleckaityte M."/>
        </authorList>
    </citation>
    <scope>NUCLEOTIDE SEQUENCE [LARGE SCALE GENOMIC DNA]</scope>
    <source>
        <strain evidence="8">GV37</strain>
    </source>
</reference>
<dbReference type="PANTHER" id="PTHR30349">
    <property type="entry name" value="PHAGE INTEGRASE-RELATED"/>
    <property type="match status" value="1"/>
</dbReference>
<sequence length="292" mass="34089">MKTEIAKTANNTGLWDYYISLWKDDCTYRGISVNTVSVWEYKLRYLQRYTHVDNPLNVTVANIKNWSNRGVKLETRRSDLNAIRSFYNFLYNAKYLKYPIVEDLPMLSRRKPKRQIIASWKQISESISKHQGENIELMIRLAAEGGLRRNEIARVNSKDIVLNNGNYSLLVHGKGDKERLVPLSISLAQLMLKRPKGWLFPSDDPKHSGEHIIGDTVYRKIKRCTGYPTHALRRMYATHLYNATHNLRIVQELLGHESVDTTQRYIYVSNADVFEALHKLDLYRNRYGILDN</sequence>
<dbReference type="PANTHER" id="PTHR30349:SF64">
    <property type="entry name" value="PROPHAGE INTEGRASE INTD-RELATED"/>
    <property type="match status" value="1"/>
</dbReference>
<dbReference type="InterPro" id="IPR050090">
    <property type="entry name" value="Tyrosine_recombinase_XerCD"/>
</dbReference>
<name>A0ABM6GHH8_9BIFI</name>
<organism evidence="7 8">
    <name type="scientific">Gardnerella swidsinskii</name>
    <dbReference type="NCBI Taxonomy" id="2792979"/>
    <lineage>
        <taxon>Bacteria</taxon>
        <taxon>Bacillati</taxon>
        <taxon>Actinomycetota</taxon>
        <taxon>Actinomycetes</taxon>
        <taxon>Bifidobacteriales</taxon>
        <taxon>Bifidobacteriaceae</taxon>
        <taxon>Gardnerella</taxon>
    </lineage>
</organism>
<dbReference type="InterPro" id="IPR011010">
    <property type="entry name" value="DNA_brk_join_enz"/>
</dbReference>
<dbReference type="InterPro" id="IPR013762">
    <property type="entry name" value="Integrase-like_cat_sf"/>
</dbReference>
<dbReference type="InterPro" id="IPR002104">
    <property type="entry name" value="Integrase_catalytic"/>
</dbReference>
<dbReference type="RefSeq" id="WP_076002547.1">
    <property type="nucleotide sequence ID" value="NZ_CP019058.1"/>
</dbReference>
<evidence type="ECO:0000259" key="6">
    <source>
        <dbReference type="PROSITE" id="PS51900"/>
    </source>
</evidence>
<proteinExistence type="inferred from homology"/>
<protein>
    <recommendedName>
        <fullName evidence="9">Integrase</fullName>
    </recommendedName>
</protein>
<dbReference type="Proteomes" id="UP000186260">
    <property type="component" value="Chromosome"/>
</dbReference>
<dbReference type="Gene3D" id="1.10.443.10">
    <property type="entry name" value="Intergrase catalytic core"/>
    <property type="match status" value="1"/>
</dbReference>
<gene>
    <name evidence="7" type="ORF">BVL65_00470</name>
</gene>
<evidence type="ECO:0000313" key="8">
    <source>
        <dbReference type="Proteomes" id="UP000186260"/>
    </source>
</evidence>
<keyword evidence="8" id="KW-1185">Reference proteome</keyword>
<evidence type="ECO:0000256" key="1">
    <source>
        <dbReference type="ARBA" id="ARBA00008857"/>
    </source>
</evidence>
<dbReference type="PROSITE" id="PS51900">
    <property type="entry name" value="CB"/>
    <property type="match status" value="1"/>
</dbReference>
<keyword evidence="3" id="KW-0233">DNA recombination</keyword>
<dbReference type="InterPro" id="IPR044068">
    <property type="entry name" value="CB"/>
</dbReference>
<evidence type="ECO:0000256" key="2">
    <source>
        <dbReference type="ARBA" id="ARBA00023125"/>
    </source>
</evidence>
<feature type="domain" description="Tyr recombinase" evidence="5">
    <location>
        <begin position="110"/>
        <end position="278"/>
    </location>
</feature>
<dbReference type="InterPro" id="IPR010998">
    <property type="entry name" value="Integrase_recombinase_N"/>
</dbReference>
<evidence type="ECO:0000256" key="4">
    <source>
        <dbReference type="PROSITE-ProRule" id="PRU01248"/>
    </source>
</evidence>
<dbReference type="SUPFAM" id="SSF56349">
    <property type="entry name" value="DNA breaking-rejoining enzymes"/>
    <property type="match status" value="1"/>
</dbReference>
<evidence type="ECO:0008006" key="9">
    <source>
        <dbReference type="Google" id="ProtNLM"/>
    </source>
</evidence>
<dbReference type="Pfam" id="PF00589">
    <property type="entry name" value="Phage_integrase"/>
    <property type="match status" value="1"/>
</dbReference>
<evidence type="ECO:0000259" key="5">
    <source>
        <dbReference type="PROSITE" id="PS51898"/>
    </source>
</evidence>
<evidence type="ECO:0000256" key="3">
    <source>
        <dbReference type="ARBA" id="ARBA00023172"/>
    </source>
</evidence>
<dbReference type="PROSITE" id="PS51898">
    <property type="entry name" value="TYR_RECOMBINASE"/>
    <property type="match status" value="1"/>
</dbReference>
<dbReference type="Gene3D" id="1.10.150.130">
    <property type="match status" value="1"/>
</dbReference>
<evidence type="ECO:0000313" key="7">
    <source>
        <dbReference type="EMBL" id="APW18133.1"/>
    </source>
</evidence>
<keyword evidence="2 4" id="KW-0238">DNA-binding</keyword>
<accession>A0ABM6GHH8</accession>
<feature type="domain" description="Core-binding (CB)" evidence="6">
    <location>
        <begin position="9"/>
        <end position="91"/>
    </location>
</feature>
<comment type="similarity">
    <text evidence="1">Belongs to the 'phage' integrase family.</text>
</comment>
<dbReference type="EMBL" id="CP019058">
    <property type="protein sequence ID" value="APW18133.1"/>
    <property type="molecule type" value="Genomic_DNA"/>
</dbReference>